<evidence type="ECO:0000256" key="1">
    <source>
        <dbReference type="ARBA" id="ARBA00023125"/>
    </source>
</evidence>
<dbReference type="SMART" id="SM00857">
    <property type="entry name" value="Resolvase"/>
    <property type="match status" value="1"/>
</dbReference>
<keyword evidence="6" id="KW-1185">Reference proteome</keyword>
<sequence length="469" mass="55736">MKYVAIYARISRDDLSDEEMKLSREKVLSLSKIKDRIKTLTTEFEENREPDWILENVYWDIESGYSSEREDLIKMFNKVERGLINVVFIKEIGRVARDPLISIPLINLAEAQKIELYSLRLGKYETKTRQMWMFDVFYNDAEYHMTKDRYKIETLSKAKQGFKLTGVPLGYKMIDKIPIVQEKEADIVKEMFQLALKGESLNNIAKKHNMGYTTVKQILMNKTYIGINVYGKYIYFQGKRIKTNDDIIEVPGNWESIIDHDTFYSVQEIIEKRSFKKIRITDNEKYLLGGVVFCYCGWKLYGTTLRNNQYYVCSNKKICRCKMKRADVLEKEVIKKIEDEISNLDHDVYDPNSKIRIRLNQLLNDNIKLENDKNDLAHKFIKVKNNDFMIDKILEEQSKIDNSILSNTEEIKRLQYILSSEQATENKKDILKKVIDFYYEKDRIKLKKLLQLAIEVRFENNYRFEIYFL</sequence>
<dbReference type="SUPFAM" id="SSF53041">
    <property type="entry name" value="Resolvase-like"/>
    <property type="match status" value="1"/>
</dbReference>
<reference evidence="6" key="1">
    <citation type="submission" date="2009-09" db="EMBL/GenBank/DDBJ databases">
        <title>The complete chromosome of Sebaldella termitidis ATCC 33386.</title>
        <authorList>
            <consortium name="US DOE Joint Genome Institute (JGI-PGF)"/>
            <person name="Lucas S."/>
            <person name="Copeland A."/>
            <person name="Lapidus A."/>
            <person name="Glavina del Rio T."/>
            <person name="Dalin E."/>
            <person name="Tice H."/>
            <person name="Bruce D."/>
            <person name="Goodwin L."/>
            <person name="Pitluck S."/>
            <person name="Kyrpides N."/>
            <person name="Mavromatis K."/>
            <person name="Ivanova N."/>
            <person name="Mikhailova N."/>
            <person name="Sims D."/>
            <person name="Meincke L."/>
            <person name="Brettin T."/>
            <person name="Detter J.C."/>
            <person name="Han C."/>
            <person name="Larimer F."/>
            <person name="Land M."/>
            <person name="Hauser L."/>
            <person name="Markowitz V."/>
            <person name="Cheng J.F."/>
            <person name="Hugenholtz P."/>
            <person name="Woyke T."/>
            <person name="Wu D."/>
            <person name="Eisen J.A."/>
        </authorList>
    </citation>
    <scope>NUCLEOTIDE SEQUENCE [LARGE SCALE GENOMIC DNA]</scope>
    <source>
        <strain evidence="6">ATCC 33386 / NCTC 11300</strain>
    </source>
</reference>
<dbReference type="PANTHER" id="PTHR30461:SF2">
    <property type="entry name" value="SERINE RECOMBINASE PINE-RELATED"/>
    <property type="match status" value="1"/>
</dbReference>
<dbReference type="KEGG" id="str:Sterm_1233"/>
<dbReference type="InterPro" id="IPR038109">
    <property type="entry name" value="DNA_bind_recomb_sf"/>
</dbReference>
<dbReference type="InterPro" id="IPR006119">
    <property type="entry name" value="Resolv_N"/>
</dbReference>
<dbReference type="InterPro" id="IPR050639">
    <property type="entry name" value="SSR_resolvase"/>
</dbReference>
<dbReference type="Pfam" id="PF13408">
    <property type="entry name" value="Zn_ribbon_recom"/>
    <property type="match status" value="1"/>
</dbReference>
<evidence type="ECO:0000259" key="4">
    <source>
        <dbReference type="PROSITE" id="PS51737"/>
    </source>
</evidence>
<dbReference type="InterPro" id="IPR025827">
    <property type="entry name" value="Zn_ribbon_recom_dom"/>
</dbReference>
<evidence type="ECO:0000256" key="2">
    <source>
        <dbReference type="ARBA" id="ARBA00023172"/>
    </source>
</evidence>
<gene>
    <name evidence="5" type="ordered locus">Sterm_1233</name>
</gene>
<dbReference type="eggNOG" id="COG1961">
    <property type="taxonomic scope" value="Bacteria"/>
</dbReference>
<dbReference type="EMBL" id="CP001739">
    <property type="protein sequence ID" value="ACZ08101.1"/>
    <property type="molecule type" value="Genomic_DNA"/>
</dbReference>
<evidence type="ECO:0000313" key="6">
    <source>
        <dbReference type="Proteomes" id="UP000000845"/>
    </source>
</evidence>
<dbReference type="GO" id="GO:0000150">
    <property type="term" value="F:DNA strand exchange activity"/>
    <property type="evidence" value="ECO:0007669"/>
    <property type="project" value="InterPro"/>
</dbReference>
<dbReference type="RefSeq" id="WP_012860697.1">
    <property type="nucleotide sequence ID" value="NC_013517.1"/>
</dbReference>
<dbReference type="GO" id="GO:0003677">
    <property type="term" value="F:DNA binding"/>
    <property type="evidence" value="ECO:0007669"/>
    <property type="project" value="UniProtKB-KW"/>
</dbReference>
<name>D1AH67_SEBTE</name>
<feature type="domain" description="Recombinase" evidence="4">
    <location>
        <begin position="168"/>
        <end position="276"/>
    </location>
</feature>
<dbReference type="InterPro" id="IPR011109">
    <property type="entry name" value="DNA_bind_recombinase_dom"/>
</dbReference>
<feature type="coiled-coil region" evidence="3">
    <location>
        <begin position="352"/>
        <end position="379"/>
    </location>
</feature>
<dbReference type="HOGENOM" id="CLU_548306_0_0_0"/>
<accession>D1AH67</accession>
<dbReference type="Gene3D" id="3.90.1750.20">
    <property type="entry name" value="Putative Large Serine Recombinase, Chain B, Domain 2"/>
    <property type="match status" value="1"/>
</dbReference>
<organism evidence="5 6">
    <name type="scientific">Sebaldella termitidis (strain ATCC 33386 / NCTC 11300)</name>
    <dbReference type="NCBI Taxonomy" id="526218"/>
    <lineage>
        <taxon>Bacteria</taxon>
        <taxon>Fusobacteriati</taxon>
        <taxon>Fusobacteriota</taxon>
        <taxon>Fusobacteriia</taxon>
        <taxon>Fusobacteriales</taxon>
        <taxon>Leptotrichiaceae</taxon>
        <taxon>Sebaldella</taxon>
    </lineage>
</organism>
<keyword evidence="2" id="KW-0233">DNA recombination</keyword>
<dbReference type="Pfam" id="PF00239">
    <property type="entry name" value="Resolvase"/>
    <property type="match status" value="1"/>
</dbReference>
<dbReference type="PANTHER" id="PTHR30461">
    <property type="entry name" value="DNA-INVERTASE FROM LAMBDOID PROPHAGE"/>
    <property type="match status" value="1"/>
</dbReference>
<keyword evidence="3" id="KW-0175">Coiled coil</keyword>
<evidence type="ECO:0000313" key="5">
    <source>
        <dbReference type="EMBL" id="ACZ08101.1"/>
    </source>
</evidence>
<dbReference type="PROSITE" id="PS51737">
    <property type="entry name" value="RECOMBINASE_DNA_BIND"/>
    <property type="match status" value="1"/>
</dbReference>
<keyword evidence="1" id="KW-0238">DNA-binding</keyword>
<proteinExistence type="predicted"/>
<dbReference type="InterPro" id="IPR036162">
    <property type="entry name" value="Resolvase-like_N_sf"/>
</dbReference>
<dbReference type="Pfam" id="PF07508">
    <property type="entry name" value="Recombinase"/>
    <property type="match status" value="1"/>
</dbReference>
<protein>
    <submittedName>
        <fullName evidence="5">Recombinase</fullName>
    </submittedName>
</protein>
<dbReference type="Proteomes" id="UP000000845">
    <property type="component" value="Chromosome"/>
</dbReference>
<dbReference type="AlphaFoldDB" id="D1AH67"/>
<reference evidence="5 6" key="2">
    <citation type="journal article" date="2010" name="Stand. Genomic Sci.">
        <title>Complete genome sequence of Sebaldella termitidis type strain (NCTC 11300).</title>
        <authorList>
            <person name="Harmon-Smith M."/>
            <person name="Celia L."/>
            <person name="Chertkov O."/>
            <person name="Lapidus A."/>
            <person name="Copeland A."/>
            <person name="Glavina Del Rio T."/>
            <person name="Nolan M."/>
            <person name="Lucas S."/>
            <person name="Tice H."/>
            <person name="Cheng J.F."/>
            <person name="Han C."/>
            <person name="Detter J.C."/>
            <person name="Bruce D."/>
            <person name="Goodwin L."/>
            <person name="Pitluck S."/>
            <person name="Pati A."/>
            <person name="Liolios K."/>
            <person name="Ivanova N."/>
            <person name="Mavromatis K."/>
            <person name="Mikhailova N."/>
            <person name="Chen A."/>
            <person name="Palaniappan K."/>
            <person name="Land M."/>
            <person name="Hauser L."/>
            <person name="Chang Y.J."/>
            <person name="Jeffries C.D."/>
            <person name="Brettin T."/>
            <person name="Goker M."/>
            <person name="Beck B."/>
            <person name="Bristow J."/>
            <person name="Eisen J.A."/>
            <person name="Markowitz V."/>
            <person name="Hugenholtz P."/>
            <person name="Kyrpides N.C."/>
            <person name="Klenk H.P."/>
            <person name="Chen F."/>
        </authorList>
    </citation>
    <scope>NUCLEOTIDE SEQUENCE [LARGE SCALE GENOMIC DNA]</scope>
    <source>
        <strain evidence="6">ATCC 33386 / NCTC 11300</strain>
    </source>
</reference>
<dbReference type="Gene3D" id="3.40.50.1390">
    <property type="entry name" value="Resolvase, N-terminal catalytic domain"/>
    <property type="match status" value="1"/>
</dbReference>
<dbReference type="STRING" id="526218.Sterm_1233"/>
<evidence type="ECO:0000256" key="3">
    <source>
        <dbReference type="SAM" id="Coils"/>
    </source>
</evidence>